<comment type="function">
    <text evidence="5">Effector that suppresses plant defense responses during pathogen infection.</text>
</comment>
<evidence type="ECO:0000256" key="5">
    <source>
        <dbReference type="RuleBase" id="RU367124"/>
    </source>
</evidence>
<comment type="subcellular location">
    <subcellularLocation>
        <location evidence="1 5">Secreted</location>
    </subcellularLocation>
</comment>
<reference evidence="6 7" key="1">
    <citation type="submission" date="2013-11" db="EMBL/GenBank/DDBJ databases">
        <title>The Genome Sequence of Phytophthora parasitica P1976.</title>
        <authorList>
            <consortium name="The Broad Institute Genomics Platform"/>
            <person name="Russ C."/>
            <person name="Tyler B."/>
            <person name="Panabieres F."/>
            <person name="Shan W."/>
            <person name="Tripathy S."/>
            <person name="Grunwald N."/>
            <person name="Machado M."/>
            <person name="Johnson C.S."/>
            <person name="Walker B."/>
            <person name="Young S."/>
            <person name="Zeng Q."/>
            <person name="Gargeya S."/>
            <person name="Fitzgerald M."/>
            <person name="Haas B."/>
            <person name="Abouelleil A."/>
            <person name="Allen A.W."/>
            <person name="Alvarado L."/>
            <person name="Arachchi H.M."/>
            <person name="Berlin A.M."/>
            <person name="Chapman S.B."/>
            <person name="Gainer-Dewar J."/>
            <person name="Goldberg J."/>
            <person name="Griggs A."/>
            <person name="Gujja S."/>
            <person name="Hansen M."/>
            <person name="Howarth C."/>
            <person name="Imamovic A."/>
            <person name="Ireland A."/>
            <person name="Larimer J."/>
            <person name="McCowan C."/>
            <person name="Murphy C."/>
            <person name="Pearson M."/>
            <person name="Poon T.W."/>
            <person name="Priest M."/>
            <person name="Roberts A."/>
            <person name="Saif S."/>
            <person name="Shea T."/>
            <person name="Sisk P."/>
            <person name="Sykes S."/>
            <person name="Wortman J."/>
            <person name="Nusbaum C."/>
            <person name="Birren B."/>
        </authorList>
    </citation>
    <scope>NUCLEOTIDE SEQUENCE [LARGE SCALE GENOMIC DNA]</scope>
    <source>
        <strain evidence="6 7">P1976</strain>
    </source>
</reference>
<protein>
    <recommendedName>
        <fullName evidence="5">RxLR effector protein</fullName>
    </recommendedName>
</protein>
<feature type="chain" id="PRO_5045000710" description="RxLR effector protein" evidence="5">
    <location>
        <begin position="21"/>
        <end position="212"/>
    </location>
</feature>
<dbReference type="Proteomes" id="UP000028582">
    <property type="component" value="Unassembled WGS sequence"/>
</dbReference>
<gene>
    <name evidence="6" type="ORF">F444_20979</name>
</gene>
<evidence type="ECO:0000313" key="7">
    <source>
        <dbReference type="Proteomes" id="UP000028582"/>
    </source>
</evidence>
<name>A0A080Z2N1_PHYNI</name>
<evidence type="ECO:0000313" key="6">
    <source>
        <dbReference type="EMBL" id="ETO60892.1"/>
    </source>
</evidence>
<keyword evidence="4 5" id="KW-0732">Signal</keyword>
<feature type="signal peptide" evidence="5">
    <location>
        <begin position="1"/>
        <end position="20"/>
    </location>
</feature>
<proteinExistence type="inferred from homology"/>
<evidence type="ECO:0000256" key="2">
    <source>
        <dbReference type="ARBA" id="ARBA00010400"/>
    </source>
</evidence>
<dbReference type="AlphaFoldDB" id="A0A080Z2N1"/>
<comment type="domain">
    <text evidence="5">The RxLR-dEER motif acts to carry the protein into the host cell cytoplasm through binding to cell surface phosphatidylinositol-3-phosphate.</text>
</comment>
<dbReference type="InterPro" id="IPR031825">
    <property type="entry name" value="RXLR"/>
</dbReference>
<dbReference type="EMBL" id="ANJA01003861">
    <property type="protein sequence ID" value="ETO60892.1"/>
    <property type="molecule type" value="Genomic_DNA"/>
</dbReference>
<comment type="similarity">
    <text evidence="2 5">Belongs to the RxLR effector family.</text>
</comment>
<evidence type="ECO:0000256" key="4">
    <source>
        <dbReference type="ARBA" id="ARBA00022729"/>
    </source>
</evidence>
<comment type="caution">
    <text evidence="6">The sequence shown here is derived from an EMBL/GenBank/DDBJ whole genome shotgun (WGS) entry which is preliminary data.</text>
</comment>
<dbReference type="Pfam" id="PF16810">
    <property type="entry name" value="RXLR"/>
    <property type="match status" value="1"/>
</dbReference>
<accession>A0A080Z2N1</accession>
<sequence length="212" mass="23109">MRLYYIALLFAVALLTTSDATVSPKLTARSLAEYQSGMTTSRLLRIDKAAAELDEERGATVAGIQNLVKSSAKQAQIQLWLAQKKSADAAFKLFELEKAEGRLFGMKGVLAWANHVTKVNKKNAGATMLEALLKHYDDAALARMIQSAQSSTRPGVGDLATKLQKAQFNKWMIASERPGAIEAKLKQLGGSDLWSQQDKALVNAYKYFIGAA</sequence>
<organism evidence="6 7">
    <name type="scientific">Phytophthora nicotianae P1976</name>
    <dbReference type="NCBI Taxonomy" id="1317066"/>
    <lineage>
        <taxon>Eukaryota</taxon>
        <taxon>Sar</taxon>
        <taxon>Stramenopiles</taxon>
        <taxon>Oomycota</taxon>
        <taxon>Peronosporomycetes</taxon>
        <taxon>Peronosporales</taxon>
        <taxon>Peronosporaceae</taxon>
        <taxon>Phytophthora</taxon>
    </lineage>
</organism>
<evidence type="ECO:0000256" key="1">
    <source>
        <dbReference type="ARBA" id="ARBA00004613"/>
    </source>
</evidence>
<evidence type="ECO:0000256" key="3">
    <source>
        <dbReference type="ARBA" id="ARBA00022525"/>
    </source>
</evidence>
<keyword evidence="3 5" id="KW-0964">Secreted</keyword>